<evidence type="ECO:0000256" key="2">
    <source>
        <dbReference type="ARBA" id="ARBA00022722"/>
    </source>
</evidence>
<name>A0ABP9KS16_9ACTN</name>
<dbReference type="EMBL" id="BAABKC010000065">
    <property type="protein sequence ID" value="GAA5064656.1"/>
    <property type="molecule type" value="Genomic_DNA"/>
</dbReference>
<evidence type="ECO:0000313" key="9">
    <source>
        <dbReference type="Proteomes" id="UP001500124"/>
    </source>
</evidence>
<dbReference type="Gene3D" id="3.40.50.1010">
    <property type="entry name" value="5'-nuclease"/>
    <property type="match status" value="1"/>
</dbReference>
<proteinExistence type="inferred from homology"/>
<dbReference type="RefSeq" id="WP_345669966.1">
    <property type="nucleotide sequence ID" value="NZ_BAABKC010000065.1"/>
</dbReference>
<evidence type="ECO:0000313" key="8">
    <source>
        <dbReference type="EMBL" id="GAA5064656.1"/>
    </source>
</evidence>
<keyword evidence="5 6" id="KW-0460">Magnesium</keyword>
<organism evidence="8 9">
    <name type="scientific">Streptomyces similanensis</name>
    <dbReference type="NCBI Taxonomy" id="1274988"/>
    <lineage>
        <taxon>Bacteria</taxon>
        <taxon>Bacillati</taxon>
        <taxon>Actinomycetota</taxon>
        <taxon>Actinomycetes</taxon>
        <taxon>Kitasatosporales</taxon>
        <taxon>Streptomycetaceae</taxon>
        <taxon>Streptomyces</taxon>
    </lineage>
</organism>
<dbReference type="EC" id="3.1.-.-" evidence="6"/>
<feature type="binding site" evidence="6">
    <location>
        <position position="5"/>
    </location>
    <ligand>
        <name>Mg(2+)</name>
        <dbReference type="ChEBI" id="CHEBI:18420"/>
    </ligand>
</feature>
<dbReference type="InterPro" id="IPR029060">
    <property type="entry name" value="PIN-like_dom_sf"/>
</dbReference>
<keyword evidence="3 6" id="KW-0479">Metal-binding</keyword>
<dbReference type="InterPro" id="IPR044153">
    <property type="entry name" value="PIN_Pae0151-like"/>
</dbReference>
<evidence type="ECO:0000256" key="6">
    <source>
        <dbReference type="HAMAP-Rule" id="MF_00265"/>
    </source>
</evidence>
<comment type="function">
    <text evidence="6">Toxic component of a toxin-antitoxin (TA) system. An RNase.</text>
</comment>
<feature type="binding site" evidence="6">
    <location>
        <position position="96"/>
    </location>
    <ligand>
        <name>Mg(2+)</name>
        <dbReference type="ChEBI" id="CHEBI:18420"/>
    </ligand>
</feature>
<protein>
    <recommendedName>
        <fullName evidence="6">Ribonuclease VapC</fullName>
        <shortName evidence="6">RNase VapC</shortName>
        <ecNumber evidence="6">3.1.-.-</ecNumber>
    </recommendedName>
    <alternativeName>
        <fullName evidence="6">Toxin VapC</fullName>
    </alternativeName>
</protein>
<keyword evidence="2 6" id="KW-0540">Nuclease</keyword>
<comment type="similarity">
    <text evidence="6">Belongs to the PINc/VapC protein family.</text>
</comment>
<evidence type="ECO:0000256" key="5">
    <source>
        <dbReference type="ARBA" id="ARBA00022842"/>
    </source>
</evidence>
<dbReference type="SUPFAM" id="SSF88723">
    <property type="entry name" value="PIN domain-like"/>
    <property type="match status" value="1"/>
</dbReference>
<keyword evidence="1 6" id="KW-1277">Toxin-antitoxin system</keyword>
<accession>A0ABP9KS16</accession>
<keyword evidence="4 6" id="KW-0378">Hydrolase</keyword>
<sequence length="131" mass="14091">MIVVDASVLTEALTGDGTAGKAARARLMRDNHWAAPEHLVVETFHAIRGRRLGAKITQDRADAAVSALASLSLETIDAQRLLPRMWELRQNVSGYDAAYIAAAEAFACPLVTGDARLSRCMVARCTIEVIG</sequence>
<dbReference type="PANTHER" id="PTHR35901:SF1">
    <property type="entry name" value="EXONUCLEASE VAPC9"/>
    <property type="match status" value="1"/>
</dbReference>
<dbReference type="Pfam" id="PF01850">
    <property type="entry name" value="PIN"/>
    <property type="match status" value="1"/>
</dbReference>
<keyword evidence="9" id="KW-1185">Reference proteome</keyword>
<evidence type="ECO:0000256" key="1">
    <source>
        <dbReference type="ARBA" id="ARBA00022649"/>
    </source>
</evidence>
<dbReference type="InterPro" id="IPR002716">
    <property type="entry name" value="PIN_dom"/>
</dbReference>
<keyword evidence="6" id="KW-0800">Toxin</keyword>
<dbReference type="PANTHER" id="PTHR35901">
    <property type="entry name" value="RIBONUCLEASE VAPC3"/>
    <property type="match status" value="1"/>
</dbReference>
<dbReference type="HAMAP" id="MF_00265">
    <property type="entry name" value="VapC_Nob1"/>
    <property type="match status" value="1"/>
</dbReference>
<dbReference type="InterPro" id="IPR022907">
    <property type="entry name" value="VapC_family"/>
</dbReference>
<reference evidence="9" key="1">
    <citation type="journal article" date="2019" name="Int. J. Syst. Evol. Microbiol.">
        <title>The Global Catalogue of Microorganisms (GCM) 10K type strain sequencing project: providing services to taxonomists for standard genome sequencing and annotation.</title>
        <authorList>
            <consortium name="The Broad Institute Genomics Platform"/>
            <consortium name="The Broad Institute Genome Sequencing Center for Infectious Disease"/>
            <person name="Wu L."/>
            <person name="Ma J."/>
        </authorList>
    </citation>
    <scope>NUCLEOTIDE SEQUENCE [LARGE SCALE GENOMIC DNA]</scope>
    <source>
        <strain evidence="9">JCM 18410</strain>
    </source>
</reference>
<gene>
    <name evidence="6" type="primary">vapC</name>
    <name evidence="8" type="ORF">GCM10023336_45040</name>
</gene>
<dbReference type="InterPro" id="IPR051619">
    <property type="entry name" value="TypeII_TA_RNase_PINc/VapC"/>
</dbReference>
<dbReference type="Proteomes" id="UP001500124">
    <property type="component" value="Unassembled WGS sequence"/>
</dbReference>
<feature type="domain" description="PIN" evidence="7">
    <location>
        <begin position="2"/>
        <end position="119"/>
    </location>
</feature>
<evidence type="ECO:0000259" key="7">
    <source>
        <dbReference type="Pfam" id="PF01850"/>
    </source>
</evidence>
<comment type="caution">
    <text evidence="8">The sequence shown here is derived from an EMBL/GenBank/DDBJ whole genome shotgun (WGS) entry which is preliminary data.</text>
</comment>
<comment type="cofactor">
    <cofactor evidence="6">
        <name>Mg(2+)</name>
        <dbReference type="ChEBI" id="CHEBI:18420"/>
    </cofactor>
</comment>
<dbReference type="CDD" id="cd09873">
    <property type="entry name" value="PIN_Pae0151-like"/>
    <property type="match status" value="1"/>
</dbReference>
<evidence type="ECO:0000256" key="4">
    <source>
        <dbReference type="ARBA" id="ARBA00022801"/>
    </source>
</evidence>
<evidence type="ECO:0000256" key="3">
    <source>
        <dbReference type="ARBA" id="ARBA00022723"/>
    </source>
</evidence>